<dbReference type="InterPro" id="IPR043519">
    <property type="entry name" value="NT_sf"/>
</dbReference>
<protein>
    <submittedName>
        <fullName evidence="1">Uncharacterized protein</fullName>
    </submittedName>
</protein>
<dbReference type="Gene3D" id="3.30.460.40">
    <property type="match status" value="1"/>
</dbReference>
<comment type="caution">
    <text evidence="1">The sequence shown here is derived from an EMBL/GenBank/DDBJ whole genome shotgun (WGS) entry which is preliminary data.</text>
</comment>
<dbReference type="RefSeq" id="WP_200351251.1">
    <property type="nucleotide sequence ID" value="NZ_BAABHZ010000006.1"/>
</dbReference>
<proteinExistence type="predicted"/>
<gene>
    <name evidence="1" type="ORF">JIN84_11845</name>
</gene>
<evidence type="ECO:0000313" key="1">
    <source>
        <dbReference type="EMBL" id="MBK1816308.1"/>
    </source>
</evidence>
<dbReference type="AlphaFoldDB" id="A0A934VAL0"/>
<dbReference type="SUPFAM" id="SSF81301">
    <property type="entry name" value="Nucleotidyltransferase"/>
    <property type="match status" value="1"/>
</dbReference>
<reference evidence="1" key="1">
    <citation type="submission" date="2021-01" db="EMBL/GenBank/DDBJ databases">
        <title>Modified the classification status of verrucomicrobia.</title>
        <authorList>
            <person name="Feng X."/>
        </authorList>
    </citation>
    <scope>NUCLEOTIDE SEQUENCE</scope>
    <source>
        <strain evidence="1">JCM 18052</strain>
    </source>
</reference>
<organism evidence="1 2">
    <name type="scientific">Luteolibacter yonseiensis</name>
    <dbReference type="NCBI Taxonomy" id="1144680"/>
    <lineage>
        <taxon>Bacteria</taxon>
        <taxon>Pseudomonadati</taxon>
        <taxon>Verrucomicrobiota</taxon>
        <taxon>Verrucomicrobiia</taxon>
        <taxon>Verrucomicrobiales</taxon>
        <taxon>Verrucomicrobiaceae</taxon>
        <taxon>Luteolibacter</taxon>
    </lineage>
</organism>
<accession>A0A934VAL0</accession>
<keyword evidence="2" id="KW-1185">Reference proteome</keyword>
<evidence type="ECO:0000313" key="2">
    <source>
        <dbReference type="Proteomes" id="UP000600139"/>
    </source>
</evidence>
<dbReference type="EMBL" id="JAENIK010000011">
    <property type="protein sequence ID" value="MBK1816308.1"/>
    <property type="molecule type" value="Genomic_DNA"/>
</dbReference>
<sequence>MKIEELAALVIAACEVEQIDYMMTGAFAVTYYAIPRSTNDVDFVLSLSPEDGIDRVIRRLSSHVTFESQVQFDTLTWGRRHVGLSRSSSALKVELFELFDDAFVRQQFERRRPMDSKQLRHRVWLPTAEDVIVQKLRWGRNKDLDDARDVLAVQGPETLDMPYIRKWCELHKTSARLEDALAGIPPL</sequence>
<name>A0A934VAL0_9BACT</name>
<dbReference type="Proteomes" id="UP000600139">
    <property type="component" value="Unassembled WGS sequence"/>
</dbReference>